<dbReference type="GO" id="GO:0008408">
    <property type="term" value="F:3'-5' exonuclease activity"/>
    <property type="evidence" value="ECO:0007669"/>
    <property type="project" value="TreeGrafter"/>
</dbReference>
<proteinExistence type="predicted"/>
<dbReference type="InterPro" id="IPR013520">
    <property type="entry name" value="Ribonucl_H"/>
</dbReference>
<gene>
    <name evidence="4" type="ORF">ELY37_13675</name>
</gene>
<dbReference type="InterPro" id="IPR012337">
    <property type="entry name" value="RNaseH-like_sf"/>
</dbReference>
<name>A0A3S0YBJ4_9GAMM</name>
<evidence type="ECO:0000313" key="5">
    <source>
        <dbReference type="Proteomes" id="UP000286912"/>
    </source>
</evidence>
<evidence type="ECO:0000256" key="1">
    <source>
        <dbReference type="ARBA" id="ARBA00022722"/>
    </source>
</evidence>
<dbReference type="RefSeq" id="WP_126981856.1">
    <property type="nucleotide sequence ID" value="NZ_RZHD01000006.1"/>
</dbReference>
<sequence length="307" mass="34403">MTSETGRSLPEVFPLKDIPRIEASPDDYRLIERVPFTKPDAIFPLTLHPAAGDERPFVVADVETTGLDTEADSIIELGLVRGEYSPREARITSITSALSRFEDPGKPIPTEITQITGITDADVAGQRIDEEEISTWFEGDPLVIAHNAQFDRPMMDRRFGFLAERGWACTASGIPWRALGYEGRKLEYLLLKHGYFYGGHRAEVDCLATAWLMHINQAAFAELLISARQRTVVIRAFGAPFDVKDTLKAKGYRWHSGEKGPNKGWWTEVDANAVEEEQAFLNATYSLGAERAHYEPQTARTRFKGTK</sequence>
<dbReference type="InterPro" id="IPR036397">
    <property type="entry name" value="RNaseH_sf"/>
</dbReference>
<dbReference type="Proteomes" id="UP000286912">
    <property type="component" value="Unassembled WGS sequence"/>
</dbReference>
<reference evidence="4 5" key="1">
    <citation type="submission" date="2018-12" db="EMBL/GenBank/DDBJ databases">
        <title>three novel Halomonas strain isolated from plants.</title>
        <authorList>
            <person name="Sun C."/>
        </authorList>
    </citation>
    <scope>NUCLEOTIDE SEQUENCE [LARGE SCALE GENOMIC DNA]</scope>
    <source>
        <strain evidence="4 5">RC</strain>
    </source>
</reference>
<dbReference type="GO" id="GO:0003676">
    <property type="term" value="F:nucleic acid binding"/>
    <property type="evidence" value="ECO:0007669"/>
    <property type="project" value="InterPro"/>
</dbReference>
<dbReference type="EMBL" id="RZHD01000006">
    <property type="protein sequence ID" value="RUR45106.1"/>
    <property type="molecule type" value="Genomic_DNA"/>
</dbReference>
<dbReference type="GO" id="GO:0045004">
    <property type="term" value="P:DNA replication proofreading"/>
    <property type="evidence" value="ECO:0007669"/>
    <property type="project" value="TreeGrafter"/>
</dbReference>
<organism evidence="4 5">
    <name type="scientific">Vreelandella populi</name>
    <dbReference type="NCBI Taxonomy" id="2498858"/>
    <lineage>
        <taxon>Bacteria</taxon>
        <taxon>Pseudomonadati</taxon>
        <taxon>Pseudomonadota</taxon>
        <taxon>Gammaproteobacteria</taxon>
        <taxon>Oceanospirillales</taxon>
        <taxon>Halomonadaceae</taxon>
        <taxon>Vreelandella</taxon>
    </lineage>
</organism>
<evidence type="ECO:0000259" key="3">
    <source>
        <dbReference type="SMART" id="SM00479"/>
    </source>
</evidence>
<evidence type="ECO:0000256" key="2">
    <source>
        <dbReference type="ARBA" id="ARBA00022839"/>
    </source>
</evidence>
<dbReference type="SUPFAM" id="SSF53098">
    <property type="entry name" value="Ribonuclease H-like"/>
    <property type="match status" value="1"/>
</dbReference>
<keyword evidence="2" id="KW-0378">Hydrolase</keyword>
<dbReference type="CDD" id="cd06127">
    <property type="entry name" value="DEDDh"/>
    <property type="match status" value="1"/>
</dbReference>
<protein>
    <submittedName>
        <fullName evidence="4">DNA polymerase III subunit epsilon</fullName>
    </submittedName>
</protein>
<dbReference type="SMART" id="SM00479">
    <property type="entry name" value="EXOIII"/>
    <property type="match status" value="1"/>
</dbReference>
<keyword evidence="5" id="KW-1185">Reference proteome</keyword>
<keyword evidence="2" id="KW-0269">Exonuclease</keyword>
<dbReference type="OrthoDB" id="9803913at2"/>
<dbReference type="Pfam" id="PF00929">
    <property type="entry name" value="RNase_T"/>
    <property type="match status" value="1"/>
</dbReference>
<evidence type="ECO:0000313" key="4">
    <source>
        <dbReference type="EMBL" id="RUR45106.1"/>
    </source>
</evidence>
<dbReference type="AlphaFoldDB" id="A0A3S0YBJ4"/>
<comment type="caution">
    <text evidence="4">The sequence shown here is derived from an EMBL/GenBank/DDBJ whole genome shotgun (WGS) entry which is preliminary data.</text>
</comment>
<dbReference type="NCBIfam" id="NF006615">
    <property type="entry name" value="PRK09182.1"/>
    <property type="match status" value="1"/>
</dbReference>
<dbReference type="PANTHER" id="PTHR30231">
    <property type="entry name" value="DNA POLYMERASE III SUBUNIT EPSILON"/>
    <property type="match status" value="1"/>
</dbReference>
<accession>A0A3S0YBJ4</accession>
<dbReference type="GO" id="GO:0005829">
    <property type="term" value="C:cytosol"/>
    <property type="evidence" value="ECO:0007669"/>
    <property type="project" value="TreeGrafter"/>
</dbReference>
<keyword evidence="1" id="KW-0540">Nuclease</keyword>
<feature type="domain" description="Exonuclease" evidence="3">
    <location>
        <begin position="56"/>
        <end position="222"/>
    </location>
</feature>
<dbReference type="Gene3D" id="3.30.420.10">
    <property type="entry name" value="Ribonuclease H-like superfamily/Ribonuclease H"/>
    <property type="match status" value="1"/>
</dbReference>
<dbReference type="PANTHER" id="PTHR30231:SF37">
    <property type="entry name" value="EXODEOXYRIBONUCLEASE 10"/>
    <property type="match status" value="1"/>
</dbReference>